<organism evidence="1 2">
    <name type="scientific">Candidatus Parvarchaeum acidiphilum ARMAN-4</name>
    <dbReference type="NCBI Taxonomy" id="662760"/>
    <lineage>
        <taxon>Archaea</taxon>
        <taxon>Candidatus Parvarchaeota</taxon>
        <taxon>Candidatus Parvarchaeum</taxon>
    </lineage>
</organism>
<gene>
    <name evidence="1" type="ORF">BJBARM4_0248</name>
</gene>
<sequence>MEFKDVDEPVEKITREGSRNFIKIGLTKGTEGEKEITFISIKKGYTMDKDGKEEERIKTSLTVNFDELPLLIEALQNFKTKLESGSFS</sequence>
<reference evidence="1 2" key="1">
    <citation type="journal article" date="2010" name="Proc. Natl. Acad. Sci. U.S.A.">
        <title>Enigmatic, ultrasmall, uncultivated Archaea.</title>
        <authorList>
            <person name="Baker B.J."/>
            <person name="Comolli L.R."/>
            <person name="Dick G.J."/>
            <person name="Hauser L.J."/>
            <person name="Hyatt D."/>
            <person name="Dill B.D."/>
            <person name="Land M.L."/>
            <person name="Verberkmoes N.C."/>
            <person name="Hettich R.L."/>
            <person name="Banfield J.F."/>
        </authorList>
    </citation>
    <scope>NUCLEOTIDE SEQUENCE [LARGE SCALE GENOMIC DNA]</scope>
</reference>
<dbReference type="AlphaFoldDB" id="D2EEU5"/>
<name>D2EEU5_PARA4</name>
<protein>
    <submittedName>
        <fullName evidence="1">Uncharacterized protein</fullName>
    </submittedName>
</protein>
<dbReference type="Proteomes" id="UP000009375">
    <property type="component" value="Unassembled WGS sequence"/>
</dbReference>
<dbReference type="EMBL" id="GG730041">
    <property type="protein sequence ID" value="EEZ93156.1"/>
    <property type="molecule type" value="Genomic_DNA"/>
</dbReference>
<proteinExistence type="predicted"/>
<accession>D2EEU5</accession>
<evidence type="ECO:0000313" key="2">
    <source>
        <dbReference type="Proteomes" id="UP000009375"/>
    </source>
</evidence>
<evidence type="ECO:0000313" key="1">
    <source>
        <dbReference type="EMBL" id="EEZ93156.1"/>
    </source>
</evidence>